<evidence type="ECO:0000313" key="1">
    <source>
        <dbReference type="EMBL" id="MCD7466821.1"/>
    </source>
</evidence>
<dbReference type="Proteomes" id="UP000823775">
    <property type="component" value="Unassembled WGS sequence"/>
</dbReference>
<dbReference type="EMBL" id="JACEIK010001177">
    <property type="protein sequence ID" value="MCD7466821.1"/>
    <property type="molecule type" value="Genomic_DNA"/>
</dbReference>
<proteinExistence type="predicted"/>
<evidence type="ECO:0000313" key="2">
    <source>
        <dbReference type="Proteomes" id="UP000823775"/>
    </source>
</evidence>
<keyword evidence="2" id="KW-1185">Reference proteome</keyword>
<protein>
    <submittedName>
        <fullName evidence="1">Uncharacterized protein</fullName>
    </submittedName>
</protein>
<comment type="caution">
    <text evidence="1">The sequence shown here is derived from an EMBL/GenBank/DDBJ whole genome shotgun (WGS) entry which is preliminary data.</text>
</comment>
<sequence>MALQGMCSKCKCSECVRERREKVLYVRSGRLIGLGEGGDLMCWCIGGKWEGVKVGKWKGGKEGNMGKWECWTNSYLDQRCIDGSLKHNGVPPLYLYFAMYLYPGLYFSVGDPPTDHKLDRQFVGDPPLRR</sequence>
<gene>
    <name evidence="1" type="ORF">HAX54_003854</name>
</gene>
<organism evidence="1 2">
    <name type="scientific">Datura stramonium</name>
    <name type="common">Jimsonweed</name>
    <name type="synonym">Common thornapple</name>
    <dbReference type="NCBI Taxonomy" id="4076"/>
    <lineage>
        <taxon>Eukaryota</taxon>
        <taxon>Viridiplantae</taxon>
        <taxon>Streptophyta</taxon>
        <taxon>Embryophyta</taxon>
        <taxon>Tracheophyta</taxon>
        <taxon>Spermatophyta</taxon>
        <taxon>Magnoliopsida</taxon>
        <taxon>eudicotyledons</taxon>
        <taxon>Gunneridae</taxon>
        <taxon>Pentapetalae</taxon>
        <taxon>asterids</taxon>
        <taxon>lamiids</taxon>
        <taxon>Solanales</taxon>
        <taxon>Solanaceae</taxon>
        <taxon>Solanoideae</taxon>
        <taxon>Datureae</taxon>
        <taxon>Datura</taxon>
    </lineage>
</organism>
<reference evidence="1 2" key="1">
    <citation type="journal article" date="2021" name="BMC Genomics">
        <title>Datura genome reveals duplications of psychoactive alkaloid biosynthetic genes and high mutation rate following tissue culture.</title>
        <authorList>
            <person name="Rajewski A."/>
            <person name="Carter-House D."/>
            <person name="Stajich J."/>
            <person name="Litt A."/>
        </authorList>
    </citation>
    <scope>NUCLEOTIDE SEQUENCE [LARGE SCALE GENOMIC DNA]</scope>
    <source>
        <strain evidence="1">AR-01</strain>
    </source>
</reference>
<name>A0ABS8T759_DATST</name>
<accession>A0ABS8T759</accession>